<comment type="caution">
    <text evidence="3">The sequence shown here is derived from an EMBL/GenBank/DDBJ whole genome shotgun (WGS) entry which is preliminary data.</text>
</comment>
<dbReference type="AlphaFoldDB" id="A0AAV8TBP3"/>
<dbReference type="PANTHER" id="PTHR31286:SF99">
    <property type="entry name" value="DUF4283 DOMAIN-CONTAINING PROTEIN"/>
    <property type="match status" value="1"/>
</dbReference>
<feature type="compositionally biased region" description="Pro residues" evidence="1">
    <location>
        <begin position="323"/>
        <end position="340"/>
    </location>
</feature>
<evidence type="ECO:0000256" key="1">
    <source>
        <dbReference type="SAM" id="MobiDB-lite"/>
    </source>
</evidence>
<feature type="compositionally biased region" description="Low complexity" evidence="1">
    <location>
        <begin position="307"/>
        <end position="322"/>
    </location>
</feature>
<organism evidence="3 4">
    <name type="scientific">Erythroxylum novogranatense</name>
    <dbReference type="NCBI Taxonomy" id="1862640"/>
    <lineage>
        <taxon>Eukaryota</taxon>
        <taxon>Viridiplantae</taxon>
        <taxon>Streptophyta</taxon>
        <taxon>Embryophyta</taxon>
        <taxon>Tracheophyta</taxon>
        <taxon>Spermatophyta</taxon>
        <taxon>Magnoliopsida</taxon>
        <taxon>eudicotyledons</taxon>
        <taxon>Gunneridae</taxon>
        <taxon>Pentapetalae</taxon>
        <taxon>rosids</taxon>
        <taxon>fabids</taxon>
        <taxon>Malpighiales</taxon>
        <taxon>Erythroxylaceae</taxon>
        <taxon>Erythroxylum</taxon>
    </lineage>
</organism>
<evidence type="ECO:0000313" key="3">
    <source>
        <dbReference type="EMBL" id="KAJ8763771.1"/>
    </source>
</evidence>
<feature type="region of interest" description="Disordered" evidence="1">
    <location>
        <begin position="269"/>
        <end position="357"/>
    </location>
</feature>
<evidence type="ECO:0000259" key="2">
    <source>
        <dbReference type="Pfam" id="PF14111"/>
    </source>
</evidence>
<feature type="region of interest" description="Disordered" evidence="1">
    <location>
        <begin position="405"/>
        <end position="465"/>
    </location>
</feature>
<feature type="compositionally biased region" description="Polar residues" evidence="1">
    <location>
        <begin position="452"/>
        <end position="465"/>
    </location>
</feature>
<accession>A0AAV8TBP3</accession>
<dbReference type="PANTHER" id="PTHR31286">
    <property type="entry name" value="GLYCINE-RICH CELL WALL STRUCTURAL PROTEIN 1.8-LIKE"/>
    <property type="match status" value="1"/>
</dbReference>
<sequence length="549" mass="59397">MASTDPEGQPSKKGRTRKWDDEFPLQKPTYSAAVAGSSFEAAPASVQAWVEEDPITVEEGDITTEMGERGPRLWLSQAFKTRLDLQWEQAVIVKLMGRRVGFRTLCSRLHSLWRPRGALKVIDLDHEFYLVKLKEADDYRRMLSAGPWMIFGHVLAVQRWYPSFRPTQGQVTRAVAWVRFPNLPISRYHPTILEALGNMVGSLVKIDDATSLAQRGRFARLAVELDLSAPLRSSVDVDGESVLVEYEGLPMVCSGCGFTGHDNVVCPQRPSAPSAAPASSREDAAGPSAATARGEQPWIPVQRRVARPATQRAGGRGQARPRTPAPQPPSHSTHPGPPHRPVNHRVGHPGTDTRVGGSRFSVLETVGAMSEAPSTLPLPSHQFIFSGSGNSEGPTRVVRPELNGTSFGPILTGVPTPQTGSSSPKGPAHGPPLSRPGGPSDQAYVDRANGHEPSQLTPPSIRIQPSDSDKHLAIELQSHTEMVCDQGLLASPSSGVPAVSPLLEGLADSDLGAEPYTPIPPSPSVYPRRLHHRLTFQSRTGMWPCPRPS</sequence>
<feature type="compositionally biased region" description="Polar residues" evidence="1">
    <location>
        <begin position="415"/>
        <end position="424"/>
    </location>
</feature>
<gene>
    <name evidence="3" type="ORF">K2173_003553</name>
</gene>
<dbReference type="EMBL" id="JAIWQS010000005">
    <property type="protein sequence ID" value="KAJ8763771.1"/>
    <property type="molecule type" value="Genomic_DNA"/>
</dbReference>
<feature type="domain" description="DUF4283" evidence="2">
    <location>
        <begin position="86"/>
        <end position="168"/>
    </location>
</feature>
<keyword evidence="4" id="KW-1185">Reference proteome</keyword>
<dbReference type="Proteomes" id="UP001159364">
    <property type="component" value="Linkage Group LG05"/>
</dbReference>
<dbReference type="InterPro" id="IPR025558">
    <property type="entry name" value="DUF4283"/>
</dbReference>
<dbReference type="InterPro" id="IPR040256">
    <property type="entry name" value="At4g02000-like"/>
</dbReference>
<proteinExistence type="predicted"/>
<dbReference type="Pfam" id="PF14111">
    <property type="entry name" value="DUF4283"/>
    <property type="match status" value="1"/>
</dbReference>
<evidence type="ECO:0000313" key="4">
    <source>
        <dbReference type="Proteomes" id="UP001159364"/>
    </source>
</evidence>
<reference evidence="3 4" key="1">
    <citation type="submission" date="2021-09" db="EMBL/GenBank/DDBJ databases">
        <title>Genomic insights and catalytic innovation underlie evolution of tropane alkaloids biosynthesis.</title>
        <authorList>
            <person name="Wang Y.-J."/>
            <person name="Tian T."/>
            <person name="Huang J.-P."/>
            <person name="Huang S.-X."/>
        </authorList>
    </citation>
    <scope>NUCLEOTIDE SEQUENCE [LARGE SCALE GENOMIC DNA]</scope>
    <source>
        <strain evidence="3">KIB-2018</strain>
        <tissue evidence="3">Leaf</tissue>
    </source>
</reference>
<protein>
    <recommendedName>
        <fullName evidence="2">DUF4283 domain-containing protein</fullName>
    </recommendedName>
</protein>
<feature type="region of interest" description="Disordered" evidence="1">
    <location>
        <begin position="1"/>
        <end position="24"/>
    </location>
</feature>
<name>A0AAV8TBP3_9ROSI</name>